<name>A0ABU6EX14_9ACTN</name>
<dbReference type="InterPro" id="IPR050769">
    <property type="entry name" value="NAT_camello-type"/>
</dbReference>
<sequence length="166" mass="18289">MIRTVRPDEYAALGELSARAYLGSGLLAFGEDDWYAAELRDVEKRARQAEVLVAEDPDGRVLGGVTYVPSHDHPYAELARPSEAEFRMLAVDVEARGKGVGEALVRAVIERARAAGKSAVVLCTQPLATPSHRLYERLGFTRIPDRDWSPIPEVTLRAYELKLAAD</sequence>
<dbReference type="EMBL" id="JAOZYC010000002">
    <property type="protein sequence ID" value="MEB8336294.1"/>
    <property type="molecule type" value="Genomic_DNA"/>
</dbReference>
<evidence type="ECO:0000256" key="1">
    <source>
        <dbReference type="ARBA" id="ARBA00022679"/>
    </source>
</evidence>
<keyword evidence="1" id="KW-0808">Transferase</keyword>
<protein>
    <submittedName>
        <fullName evidence="3">GNAT family N-acetyltransferase</fullName>
    </submittedName>
</protein>
<dbReference type="RefSeq" id="WP_326013892.1">
    <property type="nucleotide sequence ID" value="NZ_JAOZYC010000002.1"/>
</dbReference>
<dbReference type="SUPFAM" id="SSF55729">
    <property type="entry name" value="Acyl-CoA N-acyltransferases (Nat)"/>
    <property type="match status" value="1"/>
</dbReference>
<dbReference type="Gene3D" id="3.40.630.30">
    <property type="match status" value="1"/>
</dbReference>
<proteinExistence type="predicted"/>
<dbReference type="PANTHER" id="PTHR13947">
    <property type="entry name" value="GNAT FAMILY N-ACETYLTRANSFERASE"/>
    <property type="match status" value="1"/>
</dbReference>
<keyword evidence="4" id="KW-1185">Reference proteome</keyword>
<dbReference type="InterPro" id="IPR000182">
    <property type="entry name" value="GNAT_dom"/>
</dbReference>
<dbReference type="PROSITE" id="PS51186">
    <property type="entry name" value="GNAT"/>
    <property type="match status" value="1"/>
</dbReference>
<organism evidence="3 4">
    <name type="scientific">Streptomyces endophyticus</name>
    <dbReference type="NCBI Taxonomy" id="714166"/>
    <lineage>
        <taxon>Bacteria</taxon>
        <taxon>Bacillati</taxon>
        <taxon>Actinomycetota</taxon>
        <taxon>Actinomycetes</taxon>
        <taxon>Kitasatosporales</taxon>
        <taxon>Streptomycetaceae</taxon>
        <taxon>Streptomyces</taxon>
    </lineage>
</organism>
<dbReference type="PANTHER" id="PTHR13947:SF37">
    <property type="entry name" value="LD18367P"/>
    <property type="match status" value="1"/>
</dbReference>
<accession>A0ABU6EX14</accession>
<dbReference type="InterPro" id="IPR016181">
    <property type="entry name" value="Acyl_CoA_acyltransferase"/>
</dbReference>
<dbReference type="Proteomes" id="UP001354931">
    <property type="component" value="Unassembled WGS sequence"/>
</dbReference>
<feature type="domain" description="N-acetyltransferase" evidence="2">
    <location>
        <begin position="1"/>
        <end position="166"/>
    </location>
</feature>
<gene>
    <name evidence="3" type="ORF">OKJ99_01990</name>
</gene>
<comment type="caution">
    <text evidence="3">The sequence shown here is derived from an EMBL/GenBank/DDBJ whole genome shotgun (WGS) entry which is preliminary data.</text>
</comment>
<evidence type="ECO:0000313" key="4">
    <source>
        <dbReference type="Proteomes" id="UP001354931"/>
    </source>
</evidence>
<dbReference type="Pfam" id="PF00583">
    <property type="entry name" value="Acetyltransf_1"/>
    <property type="match status" value="1"/>
</dbReference>
<evidence type="ECO:0000313" key="3">
    <source>
        <dbReference type="EMBL" id="MEB8336294.1"/>
    </source>
</evidence>
<dbReference type="CDD" id="cd04301">
    <property type="entry name" value="NAT_SF"/>
    <property type="match status" value="1"/>
</dbReference>
<reference evidence="3 4" key="1">
    <citation type="submission" date="2022-10" db="EMBL/GenBank/DDBJ databases">
        <authorList>
            <person name="Xie J."/>
            <person name="Shen N."/>
        </authorList>
    </citation>
    <scope>NUCLEOTIDE SEQUENCE [LARGE SCALE GENOMIC DNA]</scope>
    <source>
        <strain evidence="3 4">YIM65594</strain>
    </source>
</reference>
<evidence type="ECO:0000259" key="2">
    <source>
        <dbReference type="PROSITE" id="PS51186"/>
    </source>
</evidence>